<dbReference type="EC" id="2.3.2.31" evidence="2"/>
<protein>
    <recommendedName>
        <fullName evidence="2">RBR-type E3 ubiquitin transferase</fullName>
        <ecNumber evidence="2">2.3.2.31</ecNumber>
    </recommendedName>
</protein>
<accession>A0A8K0T0J4</accession>
<dbReference type="AlphaFoldDB" id="A0A8K0T0J4"/>
<dbReference type="EMBL" id="JAGPNK010000001">
    <property type="protein sequence ID" value="KAH7328294.1"/>
    <property type="molecule type" value="Genomic_DNA"/>
</dbReference>
<dbReference type="InterPro" id="IPR017907">
    <property type="entry name" value="Znf_RING_CS"/>
</dbReference>
<evidence type="ECO:0000313" key="11">
    <source>
        <dbReference type="EMBL" id="KAH7328294.1"/>
    </source>
</evidence>
<keyword evidence="6" id="KW-0863">Zinc-finger</keyword>
<dbReference type="PROSITE" id="PS51873">
    <property type="entry name" value="TRIAD"/>
    <property type="match status" value="1"/>
</dbReference>
<feature type="compositionally biased region" description="Low complexity" evidence="9">
    <location>
        <begin position="774"/>
        <end position="789"/>
    </location>
</feature>
<dbReference type="SMART" id="SM00647">
    <property type="entry name" value="IBR"/>
    <property type="match status" value="1"/>
</dbReference>
<dbReference type="Gene3D" id="3.30.40.10">
    <property type="entry name" value="Zinc/RING finger domain, C3HC4 (zinc finger)"/>
    <property type="match status" value="1"/>
</dbReference>
<reference evidence="11" key="1">
    <citation type="journal article" date="2021" name="Nat. Commun.">
        <title>Genetic determinants of endophytism in the Arabidopsis root mycobiome.</title>
        <authorList>
            <person name="Mesny F."/>
            <person name="Miyauchi S."/>
            <person name="Thiergart T."/>
            <person name="Pickel B."/>
            <person name="Atanasova L."/>
            <person name="Karlsson M."/>
            <person name="Huettel B."/>
            <person name="Barry K.W."/>
            <person name="Haridas S."/>
            <person name="Chen C."/>
            <person name="Bauer D."/>
            <person name="Andreopoulos W."/>
            <person name="Pangilinan J."/>
            <person name="LaButti K."/>
            <person name="Riley R."/>
            <person name="Lipzen A."/>
            <person name="Clum A."/>
            <person name="Drula E."/>
            <person name="Henrissat B."/>
            <person name="Kohler A."/>
            <person name="Grigoriev I.V."/>
            <person name="Martin F.M."/>
            <person name="Hacquard S."/>
        </authorList>
    </citation>
    <scope>NUCLEOTIDE SEQUENCE</scope>
    <source>
        <strain evidence="11">MPI-CAGE-CH-0235</strain>
    </source>
</reference>
<evidence type="ECO:0000256" key="5">
    <source>
        <dbReference type="ARBA" id="ARBA00022737"/>
    </source>
</evidence>
<evidence type="ECO:0000256" key="9">
    <source>
        <dbReference type="SAM" id="MobiDB-lite"/>
    </source>
</evidence>
<comment type="catalytic activity">
    <reaction evidence="1">
        <text>[E2 ubiquitin-conjugating enzyme]-S-ubiquitinyl-L-cysteine + [acceptor protein]-L-lysine = [E2 ubiquitin-conjugating enzyme]-L-cysteine + [acceptor protein]-N(6)-ubiquitinyl-L-lysine.</text>
        <dbReference type="EC" id="2.3.2.31"/>
    </reaction>
</comment>
<feature type="compositionally biased region" description="Low complexity" evidence="9">
    <location>
        <begin position="148"/>
        <end position="161"/>
    </location>
</feature>
<evidence type="ECO:0000256" key="6">
    <source>
        <dbReference type="ARBA" id="ARBA00022771"/>
    </source>
</evidence>
<sequence length="911" mass="103149">MGRRATRDAADTERRARRSRHHDAALADPQDPGLRPNVQSSYPLPRRPRRQTHMSDEGALRDEPELGVSTSLVARSPNDAIMPPPRPHRTRPPTAQYGRRRRREPLVYDYDYDENQKPAASRAVQDSDIDTDTGISSSPDYPRPLRPTEISEATSGATTTSDDSDSDTSRDDEDQDEEDDEDEDEDESEDDDDDDDADSDDSDEPRVRRKHGKRSKDLAESADDEASRERGALVSTRDNSPDSSFPRAHQRKRPDHKRRTRETEVRQVRHHRRHHSPSDQESPTRRSSWTGDMERSPRKERRRRRSTVVEATRPPISSHRTAVKTHRAPTDIVHHEASLQRAPTMPSSRSSTRSSSRPRSSILGSLLGAPTPPRNSPGKAPKQVECVVCMSDVSPSKAPKLKCGHRMCNPCLQRSFRLSISDPQHMPPKCCTQDLIPLKHVEKLFDDSFKRTWNRKFTEYSTRNRIYCPAKKCGEWIKPANIQKVDGRKMARCSHCRTKVCGTCNGKWHSSRDCPKDEETNQFLQQAQEEGWQRCYRCKAMVELKEGCNHMTCRCGAQFCMICGIKWKNCDCAWFNYGALEAERLEHMNGHVHGMRGDLRDIFDGEGAPAPPELRTRMTMPMSTSMPSYPMAPRAGTGSFEEELVIRRLQERRDAELARRMQVYNDVDDEYDPMGGVVDVLGIGNSSGHFMNDDYRRAGRNGGAPPPPHAHSHGMPSPMFDRNKDYVTDVTRARGLRGGSLEQRLAERLSDSRQGMGSRSGMGPPLSPQMPHHMGSPMASPMGSPMGMPPMGMGMPPPMAVPPPPMMRAHTMEPDMYGSPHSTPRSERVMGGRHPRHYEDDFDMHAPRSRRKTLTRENYREEFREELEEDLPPSSSLAGLTGAGRGMDRVSEWRNFVEPGFPEDDMTTLRS</sequence>
<evidence type="ECO:0000256" key="3">
    <source>
        <dbReference type="ARBA" id="ARBA00022679"/>
    </source>
</evidence>
<evidence type="ECO:0000256" key="1">
    <source>
        <dbReference type="ARBA" id="ARBA00001798"/>
    </source>
</evidence>
<feature type="compositionally biased region" description="Low complexity" evidence="9">
    <location>
        <begin position="346"/>
        <end position="361"/>
    </location>
</feature>
<proteinExistence type="predicted"/>
<dbReference type="Proteomes" id="UP000813444">
    <property type="component" value="Unassembled WGS sequence"/>
</dbReference>
<evidence type="ECO:0000313" key="12">
    <source>
        <dbReference type="Proteomes" id="UP000813444"/>
    </source>
</evidence>
<dbReference type="OrthoDB" id="9977870at2759"/>
<feature type="region of interest" description="Disordered" evidence="9">
    <location>
        <begin position="698"/>
        <end position="719"/>
    </location>
</feature>
<evidence type="ECO:0000256" key="7">
    <source>
        <dbReference type="ARBA" id="ARBA00022786"/>
    </source>
</evidence>
<dbReference type="CDD" id="cd22584">
    <property type="entry name" value="Rcat_RBR_unk"/>
    <property type="match status" value="1"/>
</dbReference>
<dbReference type="InterPro" id="IPR031127">
    <property type="entry name" value="E3_UB_ligase_RBR"/>
</dbReference>
<feature type="region of interest" description="Disordered" evidence="9">
    <location>
        <begin position="1"/>
        <end position="381"/>
    </location>
</feature>
<dbReference type="PROSITE" id="PS00518">
    <property type="entry name" value="ZF_RING_1"/>
    <property type="match status" value="1"/>
</dbReference>
<feature type="domain" description="RING-type" evidence="10">
    <location>
        <begin position="382"/>
        <end position="581"/>
    </location>
</feature>
<feature type="compositionally biased region" description="Basic and acidic residues" evidence="9">
    <location>
        <begin position="328"/>
        <end position="338"/>
    </location>
</feature>
<keyword evidence="7" id="KW-0833">Ubl conjugation pathway</keyword>
<keyword evidence="4" id="KW-0479">Metal-binding</keyword>
<dbReference type="Gene3D" id="1.20.120.1750">
    <property type="match status" value="1"/>
</dbReference>
<feature type="compositionally biased region" description="Basic residues" evidence="9">
    <location>
        <begin position="248"/>
        <end position="260"/>
    </location>
</feature>
<keyword evidence="12" id="KW-1185">Reference proteome</keyword>
<feature type="region of interest" description="Disordered" evidence="9">
    <location>
        <begin position="737"/>
        <end position="789"/>
    </location>
</feature>
<gene>
    <name evidence="11" type="ORF">B0I35DRAFT_14267</name>
</gene>
<feature type="compositionally biased region" description="Basic and acidic residues" evidence="9">
    <location>
        <begin position="215"/>
        <end position="231"/>
    </location>
</feature>
<dbReference type="SUPFAM" id="SSF57850">
    <property type="entry name" value="RING/U-box"/>
    <property type="match status" value="3"/>
</dbReference>
<keyword evidence="8" id="KW-0862">Zinc</keyword>
<feature type="compositionally biased region" description="Basic and acidic residues" evidence="9">
    <location>
        <begin position="1"/>
        <end position="14"/>
    </location>
</feature>
<feature type="compositionally biased region" description="Low complexity" evidence="9">
    <location>
        <begin position="752"/>
        <end position="763"/>
    </location>
</feature>
<organism evidence="11 12">
    <name type="scientific">Stachybotrys elegans</name>
    <dbReference type="NCBI Taxonomy" id="80388"/>
    <lineage>
        <taxon>Eukaryota</taxon>
        <taxon>Fungi</taxon>
        <taxon>Dikarya</taxon>
        <taxon>Ascomycota</taxon>
        <taxon>Pezizomycotina</taxon>
        <taxon>Sordariomycetes</taxon>
        <taxon>Hypocreomycetidae</taxon>
        <taxon>Hypocreales</taxon>
        <taxon>Stachybotryaceae</taxon>
        <taxon>Stachybotrys</taxon>
    </lineage>
</organism>
<evidence type="ECO:0000256" key="4">
    <source>
        <dbReference type="ARBA" id="ARBA00022723"/>
    </source>
</evidence>
<comment type="caution">
    <text evidence="11">The sequence shown here is derived from an EMBL/GenBank/DDBJ whole genome shotgun (WGS) entry which is preliminary data.</text>
</comment>
<evidence type="ECO:0000256" key="8">
    <source>
        <dbReference type="ARBA" id="ARBA00022833"/>
    </source>
</evidence>
<dbReference type="PANTHER" id="PTHR11685">
    <property type="entry name" value="RBR FAMILY RING FINGER AND IBR DOMAIN-CONTAINING"/>
    <property type="match status" value="1"/>
</dbReference>
<dbReference type="InterPro" id="IPR002867">
    <property type="entry name" value="IBR_dom"/>
</dbReference>
<name>A0A8K0T0J4_9HYPO</name>
<feature type="compositionally biased region" description="Basic and acidic residues" evidence="9">
    <location>
        <begin position="53"/>
        <end position="64"/>
    </location>
</feature>
<dbReference type="GO" id="GO:0061630">
    <property type="term" value="F:ubiquitin protein ligase activity"/>
    <property type="evidence" value="ECO:0007669"/>
    <property type="project" value="UniProtKB-EC"/>
</dbReference>
<keyword evidence="5" id="KW-0677">Repeat</keyword>
<dbReference type="InterPro" id="IPR013083">
    <property type="entry name" value="Znf_RING/FYVE/PHD"/>
</dbReference>
<dbReference type="GO" id="GO:0016567">
    <property type="term" value="P:protein ubiquitination"/>
    <property type="evidence" value="ECO:0007669"/>
    <property type="project" value="InterPro"/>
</dbReference>
<evidence type="ECO:0000259" key="10">
    <source>
        <dbReference type="PROSITE" id="PS51873"/>
    </source>
</evidence>
<dbReference type="CDD" id="cd20335">
    <property type="entry name" value="BRcat_RBR"/>
    <property type="match status" value="1"/>
</dbReference>
<dbReference type="Pfam" id="PF01485">
    <property type="entry name" value="IBR"/>
    <property type="match status" value="2"/>
</dbReference>
<evidence type="ECO:0000256" key="2">
    <source>
        <dbReference type="ARBA" id="ARBA00012251"/>
    </source>
</evidence>
<feature type="compositionally biased region" description="Acidic residues" evidence="9">
    <location>
        <begin position="162"/>
        <end position="203"/>
    </location>
</feature>
<keyword evidence="3" id="KW-0808">Transferase</keyword>
<dbReference type="GO" id="GO:0008270">
    <property type="term" value="F:zinc ion binding"/>
    <property type="evidence" value="ECO:0007669"/>
    <property type="project" value="UniProtKB-KW"/>
</dbReference>
<dbReference type="InterPro" id="IPR044066">
    <property type="entry name" value="TRIAD_supradom"/>
</dbReference>
<feature type="region of interest" description="Disordered" evidence="9">
    <location>
        <begin position="862"/>
        <end position="884"/>
    </location>
</feature>